<name>A0A540VR72_9GAMM</name>
<proteinExistence type="predicted"/>
<reference evidence="1 2" key="1">
    <citation type="submission" date="2019-06" db="EMBL/GenBank/DDBJ databases">
        <title>Metagenome assembled Genome of Spiribacter salinus SL48-SHIP from the microbial mat of Salt Lake 48 (Novosibirsk region, Russia).</title>
        <authorList>
            <person name="Shipova A."/>
            <person name="Rozanov A.S."/>
            <person name="Bryanskaya A.V."/>
            <person name="Peltek S.E."/>
        </authorList>
    </citation>
    <scope>NUCLEOTIDE SEQUENCE [LARGE SCALE GENOMIC DNA]</scope>
    <source>
        <strain evidence="1">SL48-SHIP-2</strain>
    </source>
</reference>
<organism evidence="1 2">
    <name type="scientific">Spiribacter salinus</name>
    <dbReference type="NCBI Taxonomy" id="1335746"/>
    <lineage>
        <taxon>Bacteria</taxon>
        <taxon>Pseudomonadati</taxon>
        <taxon>Pseudomonadota</taxon>
        <taxon>Gammaproteobacteria</taxon>
        <taxon>Chromatiales</taxon>
        <taxon>Ectothiorhodospiraceae</taxon>
        <taxon>Spiribacter</taxon>
    </lineage>
</organism>
<dbReference type="PANTHER" id="PTHR35841:SF1">
    <property type="entry name" value="PHOSPHONATES-BINDING PERIPLASMIC PROTEIN"/>
    <property type="match status" value="1"/>
</dbReference>
<dbReference type="Pfam" id="PF12974">
    <property type="entry name" value="Phosphonate-bd"/>
    <property type="match status" value="1"/>
</dbReference>
<dbReference type="PANTHER" id="PTHR35841">
    <property type="entry name" value="PHOSPHONATES-BINDING PERIPLASMIC PROTEIN"/>
    <property type="match status" value="1"/>
</dbReference>
<accession>A0A540VR72</accession>
<gene>
    <name evidence="1" type="ORF">FKY71_09555</name>
</gene>
<dbReference type="EMBL" id="VIFK01000077">
    <property type="protein sequence ID" value="TQE99265.1"/>
    <property type="molecule type" value="Genomic_DNA"/>
</dbReference>
<comment type="caution">
    <text evidence="1">The sequence shown here is derived from an EMBL/GenBank/DDBJ whole genome shotgun (WGS) entry which is preliminary data.</text>
</comment>
<dbReference type="AlphaFoldDB" id="A0A540VR72"/>
<protein>
    <submittedName>
        <fullName evidence="1">PhnD/SsuA/transferrin family substrate-binding protein</fullName>
    </submittedName>
</protein>
<dbReference type="SUPFAM" id="SSF53850">
    <property type="entry name" value="Periplasmic binding protein-like II"/>
    <property type="match status" value="1"/>
</dbReference>
<dbReference type="Proteomes" id="UP000315400">
    <property type="component" value="Unassembled WGS sequence"/>
</dbReference>
<evidence type="ECO:0000313" key="2">
    <source>
        <dbReference type="Proteomes" id="UP000315400"/>
    </source>
</evidence>
<evidence type="ECO:0000313" key="1">
    <source>
        <dbReference type="EMBL" id="TQE99265.1"/>
    </source>
</evidence>
<dbReference type="Gene3D" id="3.40.190.10">
    <property type="entry name" value="Periplasmic binding protein-like II"/>
    <property type="match status" value="2"/>
</dbReference>
<sequence length="267" mass="29042">MLVACSRMYDVNAAAQEAWWTLFSIIADKSGVELRPLSHNGSLEELWRRNDLGCTFMCGFPWVATGRQHPAIAAPVPLDARSEGRPHYVSDYVAVDASPIGSMAQASGCTIGWSVQHSQSGYQAPRHHLMDLERDRGRPLFARSVGPLHTPNGCLEALDQGVADVVPIDSLYFRVGQLTDPDRFARYRSIGHTPPRPMPLFVASPNIPTSKVRALGQAVCALHNEKAAADTLALLGIKRFVLVDPESYDIIREEAAECDASGVGAPI</sequence>